<reference evidence="5 6" key="1">
    <citation type="submission" date="2020-04" db="EMBL/GenBank/DDBJ databases">
        <title>Metagenomic profiling of ammonia- and methane-oxidizing microorganisms in a Dutch drinking water treatment plant.</title>
        <authorList>
            <person name="Poghosyan L."/>
            <person name="Leucker S."/>
        </authorList>
    </citation>
    <scope>NUCLEOTIDE SEQUENCE [LARGE SCALE GENOMIC DNA]</scope>
    <source>
        <strain evidence="5">S-RSF-IL-03</strain>
    </source>
</reference>
<dbReference type="InterPro" id="IPR013517">
    <property type="entry name" value="FG-GAP"/>
</dbReference>
<dbReference type="SUPFAM" id="SSF141072">
    <property type="entry name" value="CalX-like"/>
    <property type="match status" value="1"/>
</dbReference>
<keyword evidence="3" id="KW-0106">Calcium</keyword>
<sequence length="685" mass="73601">MPQLSIGDASMREGDAGADTLWFALAIEPPADVEVRVQFRTEDGTARAADADYVAVTGEASLAAGEFTGRLFVLVMGDSLLEGNEVLRVRLLGAAGAEIADSLAFGMISNDERTRFAYVPTGFENYPFGSLPLAWSDMNSDGWQDLPPASGGPGMGFQEIEGFGAFLEAGNYHGASWCDYDRNGFPDLVVLPYSVDYAPHSRALLLRNRGGGEFDEVALTLGIAEPGFGETAVWGDFDGDGWPDLFTPYYGHVPPFRSFLFRNLGNGTFEELGVQAGVDLFATPEHLKPEGATAADIDGDGSLDLYCASHLFLNDGTGKFKDVRAERGLPEAFDEGTCFVDVDSDGDLELYLRTAEGPRLFRLDDPKSPEITALAGLPSYPMAWGDSWSDVEGDGDLDLLVMDFDQGSHLLLNDGLGHFSEDLGFRQLGVSSDQSSWADVDRDGDPDFVVSVWDRRLYQNLAQQLPEPADGYLEVTVVDSSGFLTAHGATVRLTRLDGGPGAVQTRVVSGQNAYLSQNEYAVTFGGAGEGRYALAISYPSRGGVPQIVDSLINPELGPLRPGLLRSRRMKVLRDGRIEFAPAPVAGVTPGGAANLRLGPATPTPTRNEVEFAVDLERPGRAALMLLNVQGRRVGSLELGPLPKGTHRVRWSLREALGDAPPAGVYYCRLEIDGAPAGVRRVVLVH</sequence>
<evidence type="ECO:0000256" key="3">
    <source>
        <dbReference type="ARBA" id="ARBA00022837"/>
    </source>
</evidence>
<dbReference type="Pfam" id="PF03160">
    <property type="entry name" value="Calx-beta"/>
    <property type="match status" value="1"/>
</dbReference>
<dbReference type="Proteomes" id="UP000580839">
    <property type="component" value="Unassembled WGS sequence"/>
</dbReference>
<dbReference type="InterPro" id="IPR027039">
    <property type="entry name" value="Crtac1"/>
</dbReference>
<dbReference type="PANTHER" id="PTHR16026:SF0">
    <property type="entry name" value="CARTILAGE ACIDIC PROTEIN 1"/>
    <property type="match status" value="1"/>
</dbReference>
<dbReference type="PANTHER" id="PTHR16026">
    <property type="entry name" value="CARTILAGE ACIDIC PROTEIN 1"/>
    <property type="match status" value="1"/>
</dbReference>
<evidence type="ECO:0000313" key="6">
    <source>
        <dbReference type="Proteomes" id="UP000580839"/>
    </source>
</evidence>
<organism evidence="5 6">
    <name type="scientific">Eiseniibacteriota bacterium</name>
    <dbReference type="NCBI Taxonomy" id="2212470"/>
    <lineage>
        <taxon>Bacteria</taxon>
        <taxon>Candidatus Eiseniibacteriota</taxon>
    </lineage>
</organism>
<keyword evidence="2" id="KW-0677">Repeat</keyword>
<evidence type="ECO:0000313" key="5">
    <source>
        <dbReference type="EMBL" id="NOT35654.1"/>
    </source>
</evidence>
<evidence type="ECO:0000256" key="1">
    <source>
        <dbReference type="ARBA" id="ARBA00022729"/>
    </source>
</evidence>
<gene>
    <name evidence="5" type="ORF">HOP12_16055</name>
</gene>
<dbReference type="InterPro" id="IPR003644">
    <property type="entry name" value="Calx_beta"/>
</dbReference>
<dbReference type="GO" id="GO:0016020">
    <property type="term" value="C:membrane"/>
    <property type="evidence" value="ECO:0007669"/>
    <property type="project" value="InterPro"/>
</dbReference>
<dbReference type="EMBL" id="JABFRW010000209">
    <property type="protein sequence ID" value="NOT35654.1"/>
    <property type="molecule type" value="Genomic_DNA"/>
</dbReference>
<protein>
    <recommendedName>
        <fullName evidence="4">Calx-beta domain-containing protein</fullName>
    </recommendedName>
</protein>
<dbReference type="InterPro" id="IPR038081">
    <property type="entry name" value="CalX-like_sf"/>
</dbReference>
<evidence type="ECO:0000256" key="2">
    <source>
        <dbReference type="ARBA" id="ARBA00022737"/>
    </source>
</evidence>
<dbReference type="InterPro" id="IPR028994">
    <property type="entry name" value="Integrin_alpha_N"/>
</dbReference>
<accession>A0A849SSK2</accession>
<dbReference type="Gene3D" id="2.60.40.4070">
    <property type="match status" value="1"/>
</dbReference>
<keyword evidence="1" id="KW-0732">Signal</keyword>
<feature type="domain" description="Calx-beta" evidence="4">
    <location>
        <begin position="30"/>
        <end position="91"/>
    </location>
</feature>
<dbReference type="Gene3D" id="2.60.40.2030">
    <property type="match status" value="1"/>
</dbReference>
<proteinExistence type="predicted"/>
<dbReference type="Gene3D" id="2.130.10.130">
    <property type="entry name" value="Integrin alpha, N-terminal"/>
    <property type="match status" value="1"/>
</dbReference>
<name>A0A849SSK2_UNCEI</name>
<dbReference type="SUPFAM" id="SSF69318">
    <property type="entry name" value="Integrin alpha N-terminal domain"/>
    <property type="match status" value="1"/>
</dbReference>
<dbReference type="Pfam" id="PF13517">
    <property type="entry name" value="FG-GAP_3"/>
    <property type="match status" value="2"/>
</dbReference>
<dbReference type="AlphaFoldDB" id="A0A849SSK2"/>
<comment type="caution">
    <text evidence="5">The sequence shown here is derived from an EMBL/GenBank/DDBJ whole genome shotgun (WGS) entry which is preliminary data.</text>
</comment>
<evidence type="ECO:0000259" key="4">
    <source>
        <dbReference type="Pfam" id="PF03160"/>
    </source>
</evidence>
<dbReference type="GO" id="GO:0007154">
    <property type="term" value="P:cell communication"/>
    <property type="evidence" value="ECO:0007669"/>
    <property type="project" value="InterPro"/>
</dbReference>